<gene>
    <name evidence="1" type="ORF">DFQ59_101372</name>
</gene>
<dbReference type="InterPro" id="IPR052572">
    <property type="entry name" value="UPF0153_domain"/>
</dbReference>
<keyword evidence="2" id="KW-1185">Reference proteome</keyword>
<dbReference type="AlphaFoldDB" id="A0A369CHA1"/>
<dbReference type="Proteomes" id="UP000252707">
    <property type="component" value="Unassembled WGS sequence"/>
</dbReference>
<organism evidence="1 2">
    <name type="scientific">Thioalbus denitrificans</name>
    <dbReference type="NCBI Taxonomy" id="547122"/>
    <lineage>
        <taxon>Bacteria</taxon>
        <taxon>Pseudomonadati</taxon>
        <taxon>Pseudomonadota</taxon>
        <taxon>Gammaproteobacteria</taxon>
        <taxon>Chromatiales</taxon>
        <taxon>Ectothiorhodospiraceae</taxon>
        <taxon>Thioalbus</taxon>
    </lineage>
</organism>
<dbReference type="EMBL" id="QPJY01000001">
    <property type="protein sequence ID" value="RCX33073.1"/>
    <property type="molecule type" value="Genomic_DNA"/>
</dbReference>
<dbReference type="PANTHER" id="PTHR36931:SF1">
    <property type="entry name" value="UPF0153 PROTEIN YEIW"/>
    <property type="match status" value="1"/>
</dbReference>
<protein>
    <submittedName>
        <fullName evidence="1">Uncharacterized protein</fullName>
    </submittedName>
</protein>
<evidence type="ECO:0000313" key="2">
    <source>
        <dbReference type="Proteomes" id="UP000252707"/>
    </source>
</evidence>
<dbReference type="Pfam" id="PF03692">
    <property type="entry name" value="CxxCxxCC"/>
    <property type="match status" value="1"/>
</dbReference>
<comment type="caution">
    <text evidence="1">The sequence shown here is derived from an EMBL/GenBank/DDBJ whole genome shotgun (WGS) entry which is preliminary data.</text>
</comment>
<accession>A0A369CHA1</accession>
<dbReference type="InterPro" id="IPR005358">
    <property type="entry name" value="Puta_zinc/iron-chelating_dom"/>
</dbReference>
<proteinExistence type="predicted"/>
<name>A0A369CHA1_9GAMM</name>
<dbReference type="PANTHER" id="PTHR36931">
    <property type="entry name" value="UPF0153 PROTEIN YEIW"/>
    <property type="match status" value="1"/>
</dbReference>
<reference evidence="1 2" key="1">
    <citation type="submission" date="2018-07" db="EMBL/GenBank/DDBJ databases">
        <title>Genomic Encyclopedia of Type Strains, Phase IV (KMG-IV): sequencing the most valuable type-strain genomes for metagenomic binning, comparative biology and taxonomic classification.</title>
        <authorList>
            <person name="Goeker M."/>
        </authorList>
    </citation>
    <scope>NUCLEOTIDE SEQUENCE [LARGE SCALE GENOMIC DNA]</scope>
    <source>
        <strain evidence="1 2">DSM 26407</strain>
    </source>
</reference>
<evidence type="ECO:0000313" key="1">
    <source>
        <dbReference type="EMBL" id="RCX33073.1"/>
    </source>
</evidence>
<sequence length="97" mass="10126">MNPVNRVNPVYFNMNCRPGCAACCIAPSISSPIPGMPQGKPAGVACVQLDGDLRCRLFGRPERPRVCGGLRPSAEMCGEDAEAARAGLALLEALTAP</sequence>